<evidence type="ECO:0000256" key="5">
    <source>
        <dbReference type="ARBA" id="ARBA00023015"/>
    </source>
</evidence>
<protein>
    <submittedName>
        <fullName evidence="11">Response regulator</fullName>
    </submittedName>
</protein>
<reference evidence="11 12" key="1">
    <citation type="submission" date="2019-10" db="EMBL/GenBank/DDBJ databases">
        <title>Description of Paenibacillus terrestris sp. nov.</title>
        <authorList>
            <person name="Carlier A."/>
            <person name="Qi S."/>
        </authorList>
    </citation>
    <scope>NUCLEOTIDE SEQUENCE [LARGE SCALE GENOMIC DNA]</scope>
    <source>
        <strain evidence="11 12">LMG 31458</strain>
    </source>
</reference>
<evidence type="ECO:0000256" key="8">
    <source>
        <dbReference type="PROSITE-ProRule" id="PRU00169"/>
    </source>
</evidence>
<dbReference type="Pfam" id="PF12833">
    <property type="entry name" value="HTH_18"/>
    <property type="match status" value="1"/>
</dbReference>
<dbReference type="InterPro" id="IPR011006">
    <property type="entry name" value="CheY-like_superfamily"/>
</dbReference>
<dbReference type="Gene3D" id="3.40.50.2300">
    <property type="match status" value="1"/>
</dbReference>
<dbReference type="SUPFAM" id="SSF52172">
    <property type="entry name" value="CheY-like"/>
    <property type="match status" value="1"/>
</dbReference>
<dbReference type="Proteomes" id="UP000616779">
    <property type="component" value="Unassembled WGS sequence"/>
</dbReference>
<evidence type="ECO:0000313" key="12">
    <source>
        <dbReference type="Proteomes" id="UP000616779"/>
    </source>
</evidence>
<keyword evidence="3 8" id="KW-0597">Phosphoprotein</keyword>
<evidence type="ECO:0000259" key="9">
    <source>
        <dbReference type="PROSITE" id="PS01124"/>
    </source>
</evidence>
<dbReference type="PROSITE" id="PS00041">
    <property type="entry name" value="HTH_ARAC_FAMILY_1"/>
    <property type="match status" value="1"/>
</dbReference>
<evidence type="ECO:0000256" key="4">
    <source>
        <dbReference type="ARBA" id="ARBA00023012"/>
    </source>
</evidence>
<evidence type="ECO:0000313" key="11">
    <source>
        <dbReference type="EMBL" id="NOU70663.1"/>
    </source>
</evidence>
<dbReference type="InterPro" id="IPR018062">
    <property type="entry name" value="HTH_AraC-typ_CS"/>
</dbReference>
<evidence type="ECO:0000256" key="2">
    <source>
        <dbReference type="ARBA" id="ARBA00022490"/>
    </source>
</evidence>
<keyword evidence="6" id="KW-0238">DNA-binding</keyword>
<evidence type="ECO:0000256" key="7">
    <source>
        <dbReference type="ARBA" id="ARBA00023163"/>
    </source>
</evidence>
<proteinExistence type="predicted"/>
<keyword evidence="2" id="KW-0963">Cytoplasm</keyword>
<dbReference type="PROSITE" id="PS01124">
    <property type="entry name" value="HTH_ARAC_FAMILY_2"/>
    <property type="match status" value="1"/>
</dbReference>
<evidence type="ECO:0000256" key="6">
    <source>
        <dbReference type="ARBA" id="ARBA00023125"/>
    </source>
</evidence>
<dbReference type="SUPFAM" id="SSF46689">
    <property type="entry name" value="Homeodomain-like"/>
    <property type="match status" value="2"/>
</dbReference>
<evidence type="ECO:0000256" key="3">
    <source>
        <dbReference type="ARBA" id="ARBA00022553"/>
    </source>
</evidence>
<dbReference type="PANTHER" id="PTHR42713:SF3">
    <property type="entry name" value="TRANSCRIPTIONAL REGULATORY PROTEIN HPTR"/>
    <property type="match status" value="1"/>
</dbReference>
<dbReference type="Pfam" id="PF00072">
    <property type="entry name" value="Response_reg"/>
    <property type="match status" value="1"/>
</dbReference>
<accession>A0ABX1XQ41</accession>
<dbReference type="PANTHER" id="PTHR42713">
    <property type="entry name" value="HISTIDINE KINASE-RELATED"/>
    <property type="match status" value="1"/>
</dbReference>
<dbReference type="InterPro" id="IPR001789">
    <property type="entry name" value="Sig_transdc_resp-reg_receiver"/>
</dbReference>
<gene>
    <name evidence="11" type="ORF">GC098_04280</name>
</gene>
<evidence type="ECO:0000259" key="10">
    <source>
        <dbReference type="PROSITE" id="PS50110"/>
    </source>
</evidence>
<sequence>MTEVNRASTYRVVVAEDEPRILKNVVSKIQSNSDRFHVVASVYNGIEALEAIRDLRPDVLFTDIRMPKMDGLQLIQHVTQEFPHIAIVIVSGYNDFEYAKGAMQYGVKDYLLKPLDAIDVEETLQRICIQLDVRLLQTMRDQLRAALLKPISHSDIAFPLQNQLFHLYYIHAGHLPGNQFSQEAAEHFEQLWARIEHSGVLAEQLKEFSSWWVIEPKHGFGKFIVLRTQPDSEFQAHRLAANLLNAMQIQIAPFPVTIIFCGRAIQADQLWEQSQQLISEVDKQLALGHSAVITTSKGNQGLPPRIDALTQQRLSQLILTSKKSQVHKGIRELFQQWQAEQRPQRWVERTLQHLIQLFQQHVLVSEDELSHLEYEMLGKIPLSSNLMSILESIWIILDAMLFVNGEKESEGGLELTNRIEAYLKANFSSSITLEEISDKFHFNATYLIKVYKKYKNTTPLKYLISLRIEEAKRLIATSPELSFKEIGVIVGYTDPNYFSRIFKNSTGTNLSEYKQG</sequence>
<evidence type="ECO:0000256" key="1">
    <source>
        <dbReference type="ARBA" id="ARBA00004496"/>
    </source>
</evidence>
<organism evidence="11 12">
    <name type="scientific">Paenibacillus phytorum</name>
    <dbReference type="NCBI Taxonomy" id="2654977"/>
    <lineage>
        <taxon>Bacteria</taxon>
        <taxon>Bacillati</taxon>
        <taxon>Bacillota</taxon>
        <taxon>Bacilli</taxon>
        <taxon>Bacillales</taxon>
        <taxon>Paenibacillaceae</taxon>
        <taxon>Paenibacillus</taxon>
    </lineage>
</organism>
<dbReference type="InterPro" id="IPR051552">
    <property type="entry name" value="HptR"/>
</dbReference>
<dbReference type="SMART" id="SM00342">
    <property type="entry name" value="HTH_ARAC"/>
    <property type="match status" value="1"/>
</dbReference>
<feature type="modified residue" description="4-aspartylphosphate" evidence="8">
    <location>
        <position position="63"/>
    </location>
</feature>
<name>A0ABX1XQ41_9BACL</name>
<dbReference type="Gene3D" id="1.10.10.60">
    <property type="entry name" value="Homeodomain-like"/>
    <property type="match status" value="2"/>
</dbReference>
<feature type="domain" description="HTH araC/xylS-type" evidence="9">
    <location>
        <begin position="417"/>
        <end position="516"/>
    </location>
</feature>
<dbReference type="SMART" id="SM00448">
    <property type="entry name" value="REC"/>
    <property type="match status" value="1"/>
</dbReference>
<dbReference type="RefSeq" id="WP_171641310.1">
    <property type="nucleotide sequence ID" value="NZ_WHOA01000025.1"/>
</dbReference>
<comment type="subcellular location">
    <subcellularLocation>
        <location evidence="1">Cytoplasm</location>
    </subcellularLocation>
</comment>
<dbReference type="EMBL" id="WHOA01000025">
    <property type="protein sequence ID" value="NOU70663.1"/>
    <property type="molecule type" value="Genomic_DNA"/>
</dbReference>
<keyword evidence="4" id="KW-0902">Two-component regulatory system</keyword>
<keyword evidence="5" id="KW-0805">Transcription regulation</keyword>
<keyword evidence="12" id="KW-1185">Reference proteome</keyword>
<comment type="caution">
    <text evidence="11">The sequence shown here is derived from an EMBL/GenBank/DDBJ whole genome shotgun (WGS) entry which is preliminary data.</text>
</comment>
<dbReference type="CDD" id="cd17536">
    <property type="entry name" value="REC_YesN-like"/>
    <property type="match status" value="1"/>
</dbReference>
<dbReference type="InterPro" id="IPR009057">
    <property type="entry name" value="Homeodomain-like_sf"/>
</dbReference>
<feature type="domain" description="Response regulatory" evidence="10">
    <location>
        <begin position="11"/>
        <end position="128"/>
    </location>
</feature>
<keyword evidence="7" id="KW-0804">Transcription</keyword>
<dbReference type="PROSITE" id="PS50110">
    <property type="entry name" value="RESPONSE_REGULATORY"/>
    <property type="match status" value="1"/>
</dbReference>
<dbReference type="InterPro" id="IPR018060">
    <property type="entry name" value="HTH_AraC"/>
</dbReference>